<protein>
    <submittedName>
        <fullName evidence="1">Uncharacterized protein</fullName>
    </submittedName>
</protein>
<reference evidence="1" key="1">
    <citation type="submission" date="2014-09" db="EMBL/GenBank/DDBJ databases">
        <authorList>
            <person name="Magalhaes I.L.F."/>
            <person name="Oliveira U."/>
            <person name="Santos F.R."/>
            <person name="Vidigal T.H.D.A."/>
            <person name="Brescovit A.D."/>
            <person name="Santos A.J."/>
        </authorList>
    </citation>
    <scope>NUCLEOTIDE SEQUENCE</scope>
    <source>
        <tissue evidence="1">Shoot tissue taken approximately 20 cm above the soil surface</tissue>
    </source>
</reference>
<dbReference type="EMBL" id="GBRH01236139">
    <property type="protein sequence ID" value="JAD61756.1"/>
    <property type="molecule type" value="Transcribed_RNA"/>
</dbReference>
<reference evidence="1" key="2">
    <citation type="journal article" date="2015" name="Data Brief">
        <title>Shoot transcriptome of the giant reed, Arundo donax.</title>
        <authorList>
            <person name="Barrero R.A."/>
            <person name="Guerrero F.D."/>
            <person name="Moolhuijzen P."/>
            <person name="Goolsby J.A."/>
            <person name="Tidwell J."/>
            <person name="Bellgard S.E."/>
            <person name="Bellgard M.I."/>
        </authorList>
    </citation>
    <scope>NUCLEOTIDE SEQUENCE</scope>
    <source>
        <tissue evidence="1">Shoot tissue taken approximately 20 cm above the soil surface</tissue>
    </source>
</reference>
<dbReference type="AlphaFoldDB" id="A0A0A9BEI6"/>
<evidence type="ECO:0000313" key="1">
    <source>
        <dbReference type="EMBL" id="JAD61756.1"/>
    </source>
</evidence>
<sequence length="62" mass="6701">MPRRPSFRRMSGAMSAGPWWSPGRRCWCPAASSCSLILTSSMGDRMSVCSAPVPTPARTTLV</sequence>
<organism evidence="1">
    <name type="scientific">Arundo donax</name>
    <name type="common">Giant reed</name>
    <name type="synonym">Donax arundinaceus</name>
    <dbReference type="NCBI Taxonomy" id="35708"/>
    <lineage>
        <taxon>Eukaryota</taxon>
        <taxon>Viridiplantae</taxon>
        <taxon>Streptophyta</taxon>
        <taxon>Embryophyta</taxon>
        <taxon>Tracheophyta</taxon>
        <taxon>Spermatophyta</taxon>
        <taxon>Magnoliopsida</taxon>
        <taxon>Liliopsida</taxon>
        <taxon>Poales</taxon>
        <taxon>Poaceae</taxon>
        <taxon>PACMAD clade</taxon>
        <taxon>Arundinoideae</taxon>
        <taxon>Arundineae</taxon>
        <taxon>Arundo</taxon>
    </lineage>
</organism>
<name>A0A0A9BEI6_ARUDO</name>
<proteinExistence type="predicted"/>
<accession>A0A0A9BEI6</accession>